<protein>
    <recommendedName>
        <fullName evidence="2">F-box domain-containing protein</fullName>
    </recommendedName>
</protein>
<dbReference type="EMBL" id="MG011691">
    <property type="protein sequence ID" value="AVK77281.1"/>
    <property type="molecule type" value="Genomic_DNA"/>
</dbReference>
<accession>A0A2U7UGX6</accession>
<name>A0A2U7UGX6_9VIRU</name>
<reference evidence="1" key="1">
    <citation type="journal article" date="2018" name="Nat. Commun.">
        <title>Diversity and evolution of the emerging Pandoraviridae family.</title>
        <authorList>
            <person name="Legendre M."/>
            <person name="Fabre E."/>
            <person name="Poirot O."/>
            <person name="Jeudy S."/>
            <person name="Lartigue A."/>
            <person name="Alempic J.M."/>
            <person name="Beucher L."/>
            <person name="Philippe N."/>
            <person name="Bertaux L."/>
            <person name="Christo-Foroux E."/>
            <person name="Labadie K."/>
            <person name="Coute Y."/>
            <person name="Abergel C."/>
            <person name="Claverie J.M."/>
        </authorList>
    </citation>
    <scope>NUCLEOTIDE SEQUENCE [LARGE SCALE GENOMIC DNA]</scope>
    <source>
        <strain evidence="1">Macleodensis</strain>
    </source>
</reference>
<proteinExistence type="predicted"/>
<organism evidence="1">
    <name type="scientific">Pandoravirus macleodensis</name>
    <dbReference type="NCBI Taxonomy" id="2107707"/>
    <lineage>
        <taxon>Viruses</taxon>
        <taxon>Pandoravirus</taxon>
    </lineage>
</organism>
<dbReference type="Proteomes" id="UP000249758">
    <property type="component" value="Segment"/>
</dbReference>
<evidence type="ECO:0008006" key="2">
    <source>
        <dbReference type="Google" id="ProtNLM"/>
    </source>
</evidence>
<dbReference type="RefSeq" id="YP_009481277.1">
    <property type="nucleotide sequence ID" value="NC_037665.1"/>
</dbReference>
<dbReference type="KEGG" id="vg:36841736"/>
<sequence>MGRTWAEVRALAAMQRHKPYTVQTRHRHRSWYNNNSQRRRASRIFKTLPQAGTTDCLAVRQETGGREPTGLGDMPPELVDAIGGYLVHPRDLASARMASRLFCQISFEVTAVAWGVGHLPRLVAAGAPPYLVAASIVLRAQALGLGMLACAVRGGHDTVVRLILNLIEA</sequence>
<evidence type="ECO:0000313" key="1">
    <source>
        <dbReference type="EMBL" id="AVK77281.1"/>
    </source>
</evidence>
<dbReference type="GeneID" id="36841736"/>
<gene>
    <name evidence="1" type="ORF">pmac_cds_593</name>
</gene>